<dbReference type="EMBL" id="NNRK01000025">
    <property type="protein sequence ID" value="OYR15524.1"/>
    <property type="molecule type" value="Genomic_DNA"/>
</dbReference>
<proteinExistence type="predicted"/>
<sequence>MWDDMIANRRWLDVTNLQAEYTKRLLGHLSLAHSLPAGSLVEAEPRAAYAIT</sequence>
<name>A0A256FKZ0_9HYPH</name>
<reference evidence="1 2" key="1">
    <citation type="submission" date="2017-07" db="EMBL/GenBank/DDBJ databases">
        <title>Phylogenetic study on the rhizospheric bacterium Ochrobactrum sp. A44.</title>
        <authorList>
            <person name="Krzyzanowska D.M."/>
            <person name="Ossowicki A."/>
            <person name="Rajewska M."/>
            <person name="Maciag T."/>
            <person name="Kaczynski Z."/>
            <person name="Czerwicka M."/>
            <person name="Jafra S."/>
        </authorList>
    </citation>
    <scope>NUCLEOTIDE SEQUENCE [LARGE SCALE GENOMIC DNA]</scope>
    <source>
        <strain evidence="1 2">PR17</strain>
    </source>
</reference>
<gene>
    <name evidence="1" type="ORF">CEV32_4800</name>
</gene>
<protein>
    <submittedName>
        <fullName evidence="1">Uncharacterized protein</fullName>
    </submittedName>
</protein>
<evidence type="ECO:0000313" key="1">
    <source>
        <dbReference type="EMBL" id="OYR15524.1"/>
    </source>
</evidence>
<accession>A0A256FKZ0</accession>
<dbReference type="AlphaFoldDB" id="A0A256FKZ0"/>
<dbReference type="Proteomes" id="UP000216345">
    <property type="component" value="Unassembled WGS sequence"/>
</dbReference>
<keyword evidence="2" id="KW-1185">Reference proteome</keyword>
<evidence type="ECO:0000313" key="2">
    <source>
        <dbReference type="Proteomes" id="UP000216345"/>
    </source>
</evidence>
<comment type="caution">
    <text evidence="1">The sequence shown here is derived from an EMBL/GenBank/DDBJ whole genome shotgun (WGS) entry which is preliminary data.</text>
</comment>
<organism evidence="1 2">
    <name type="scientific">Brucella rhizosphaerae</name>
    <dbReference type="NCBI Taxonomy" id="571254"/>
    <lineage>
        <taxon>Bacteria</taxon>
        <taxon>Pseudomonadati</taxon>
        <taxon>Pseudomonadota</taxon>
        <taxon>Alphaproteobacteria</taxon>
        <taxon>Hyphomicrobiales</taxon>
        <taxon>Brucellaceae</taxon>
        <taxon>Brucella/Ochrobactrum group</taxon>
        <taxon>Brucella</taxon>
    </lineage>
</organism>